<proteinExistence type="predicted"/>
<evidence type="ECO:0000313" key="1">
    <source>
        <dbReference type="EMBL" id="JAI51988.1"/>
    </source>
</evidence>
<protein>
    <submittedName>
        <fullName evidence="1">Uncharacterized protein</fullName>
    </submittedName>
</protein>
<dbReference type="EMBL" id="GDHF01000326">
    <property type="protein sequence ID" value="JAI51988.1"/>
    <property type="molecule type" value="Transcribed_RNA"/>
</dbReference>
<dbReference type="AlphaFoldDB" id="A0A0K8WLD7"/>
<feature type="non-terminal residue" evidence="1">
    <location>
        <position position="1"/>
    </location>
</feature>
<dbReference type="OrthoDB" id="7996686at2759"/>
<name>A0A0K8WLD7_BACLA</name>
<reference evidence="1" key="1">
    <citation type="submission" date="2015-06" db="EMBL/GenBank/DDBJ databases">
        <authorList>
            <person name="Hoefler B.C."/>
            <person name="Straight P.D."/>
        </authorList>
    </citation>
    <scope>NUCLEOTIDE SEQUENCE</scope>
</reference>
<feature type="non-terminal residue" evidence="1">
    <location>
        <position position="144"/>
    </location>
</feature>
<organism evidence="1">
    <name type="scientific">Bactrocera latifrons</name>
    <name type="common">Malaysian fruit fly</name>
    <name type="synonym">Chaetodacus latifrons</name>
    <dbReference type="NCBI Taxonomy" id="174628"/>
    <lineage>
        <taxon>Eukaryota</taxon>
        <taxon>Metazoa</taxon>
        <taxon>Ecdysozoa</taxon>
        <taxon>Arthropoda</taxon>
        <taxon>Hexapoda</taxon>
        <taxon>Insecta</taxon>
        <taxon>Pterygota</taxon>
        <taxon>Neoptera</taxon>
        <taxon>Endopterygota</taxon>
        <taxon>Diptera</taxon>
        <taxon>Brachycera</taxon>
        <taxon>Muscomorpha</taxon>
        <taxon>Tephritoidea</taxon>
        <taxon>Tephritidae</taxon>
        <taxon>Bactrocera</taxon>
        <taxon>Bactrocera</taxon>
    </lineage>
</organism>
<sequence>QKAIRTLRENINFIVSKSICPPTKTIKTSMKNYNCQNLYYMIVCALIGLAHARPLSYDNSVENLRPTATKTTVEPDTLDTKLPEVQQQSIEPALEAPAPFELNERGRRALSEAQLNEPVDVDFDMELAEVNLFRPLFRYRAEVA</sequence>
<gene>
    <name evidence="1" type="ORF">c0_g1_i1</name>
</gene>
<accession>A0A0K8WLD7</accession>